<sequence length="148" mass="17014">MDINYKTGTEIAVKDGHVYVQAPSLQPAHILNDTLYLINSNQLTITEDYAKILPLQIGTRFLISTHYDPTLPERSYTFCYDQRRTKAYHVQGGLDDNFYKTGKILELQSIDLQSNTYCYYKSGKELAYSFPDLTNKDNPVLFIVKMKA</sequence>
<protein>
    <submittedName>
        <fullName evidence="1">Uncharacterized protein</fullName>
    </submittedName>
</protein>
<dbReference type="AlphaFoldDB" id="K6ANM7"/>
<organism evidence="1 2">
    <name type="scientific">Parabacteroides merdae CL03T12C32</name>
    <dbReference type="NCBI Taxonomy" id="999420"/>
    <lineage>
        <taxon>Bacteria</taxon>
        <taxon>Pseudomonadati</taxon>
        <taxon>Bacteroidota</taxon>
        <taxon>Bacteroidia</taxon>
        <taxon>Bacteroidales</taxon>
        <taxon>Tannerellaceae</taxon>
        <taxon>Parabacteroides</taxon>
    </lineage>
</organism>
<gene>
    <name evidence="1" type="ORF">HMPREF1060_00155</name>
</gene>
<dbReference type="HOGENOM" id="CLU_1757085_0_0_10"/>
<name>K6ANM7_9BACT</name>
<evidence type="ECO:0000313" key="2">
    <source>
        <dbReference type="Proteomes" id="UP000006271"/>
    </source>
</evidence>
<dbReference type="RefSeq" id="WP_005642279.1">
    <property type="nucleotide sequence ID" value="NZ_JH976452.1"/>
</dbReference>
<reference evidence="1 2" key="1">
    <citation type="submission" date="2012-02" db="EMBL/GenBank/DDBJ databases">
        <title>The Genome Sequence of Parabacteroides merdae CL03T12C32.</title>
        <authorList>
            <consortium name="The Broad Institute Genome Sequencing Platform"/>
            <person name="Earl A."/>
            <person name="Ward D."/>
            <person name="Feldgarden M."/>
            <person name="Gevers D."/>
            <person name="Zitomersky N.L."/>
            <person name="Coyne M.J."/>
            <person name="Comstock L.E."/>
            <person name="Young S.K."/>
            <person name="Zeng Q."/>
            <person name="Gargeya S."/>
            <person name="Fitzgerald M."/>
            <person name="Haas B."/>
            <person name="Abouelleil A."/>
            <person name="Alvarado L."/>
            <person name="Arachchi H.M."/>
            <person name="Berlin A."/>
            <person name="Chapman S.B."/>
            <person name="Gearin G."/>
            <person name="Goldberg J."/>
            <person name="Griggs A."/>
            <person name="Gujja S."/>
            <person name="Hansen M."/>
            <person name="Heiman D."/>
            <person name="Howarth C."/>
            <person name="Larimer J."/>
            <person name="Lui A."/>
            <person name="MacDonald P.J.P."/>
            <person name="McCowen C."/>
            <person name="Montmayeur A."/>
            <person name="Murphy C."/>
            <person name="Neiman D."/>
            <person name="Pearson M."/>
            <person name="Priest M."/>
            <person name="Roberts A."/>
            <person name="Saif S."/>
            <person name="Shea T."/>
            <person name="Sisk P."/>
            <person name="Stolte C."/>
            <person name="Sykes S."/>
            <person name="Wortman J."/>
            <person name="Nusbaum C."/>
            <person name="Birren B."/>
        </authorList>
    </citation>
    <scope>NUCLEOTIDE SEQUENCE [LARGE SCALE GENOMIC DNA]</scope>
    <source>
        <strain evidence="1 2">CL03T12C32</strain>
    </source>
</reference>
<dbReference type="Proteomes" id="UP000006271">
    <property type="component" value="Unassembled WGS sequence"/>
</dbReference>
<accession>K6ANM7</accession>
<proteinExistence type="predicted"/>
<dbReference type="PATRIC" id="fig|999420.3.peg.158"/>
<dbReference type="EMBL" id="AGZQ01000001">
    <property type="protein sequence ID" value="EKN17318.1"/>
    <property type="molecule type" value="Genomic_DNA"/>
</dbReference>
<comment type="caution">
    <text evidence="1">The sequence shown here is derived from an EMBL/GenBank/DDBJ whole genome shotgun (WGS) entry which is preliminary data.</text>
</comment>
<evidence type="ECO:0000313" key="1">
    <source>
        <dbReference type="EMBL" id="EKN17318.1"/>
    </source>
</evidence>